<protein>
    <submittedName>
        <fullName evidence="1">Uncharacterized protein</fullName>
    </submittedName>
</protein>
<dbReference type="AlphaFoldDB" id="A0AAP0PFU5"/>
<proteinExistence type="predicted"/>
<evidence type="ECO:0000313" key="1">
    <source>
        <dbReference type="EMBL" id="KAK9142432.1"/>
    </source>
</evidence>
<reference evidence="1 2" key="1">
    <citation type="submission" date="2024-01" db="EMBL/GenBank/DDBJ databases">
        <title>Genome assemblies of Stephania.</title>
        <authorList>
            <person name="Yang L."/>
        </authorList>
    </citation>
    <scope>NUCLEOTIDE SEQUENCE [LARGE SCALE GENOMIC DNA]</scope>
    <source>
        <strain evidence="1">YNDBR</strain>
        <tissue evidence="1">Leaf</tissue>
    </source>
</reference>
<comment type="caution">
    <text evidence="1">The sequence shown here is derived from an EMBL/GenBank/DDBJ whole genome shotgun (WGS) entry which is preliminary data.</text>
</comment>
<sequence>MLKTCSTYFSCDTHNFLDLLSRIICMPRICFAGPRSFISKELDNSFFKFPIKETLCPTINISST</sequence>
<dbReference type="EMBL" id="JBBNAF010000005">
    <property type="protein sequence ID" value="KAK9142432.1"/>
    <property type="molecule type" value="Genomic_DNA"/>
</dbReference>
<dbReference type="Proteomes" id="UP001420932">
    <property type="component" value="Unassembled WGS sequence"/>
</dbReference>
<evidence type="ECO:0000313" key="2">
    <source>
        <dbReference type="Proteomes" id="UP001420932"/>
    </source>
</evidence>
<accession>A0AAP0PFU5</accession>
<organism evidence="1 2">
    <name type="scientific">Stephania yunnanensis</name>
    <dbReference type="NCBI Taxonomy" id="152371"/>
    <lineage>
        <taxon>Eukaryota</taxon>
        <taxon>Viridiplantae</taxon>
        <taxon>Streptophyta</taxon>
        <taxon>Embryophyta</taxon>
        <taxon>Tracheophyta</taxon>
        <taxon>Spermatophyta</taxon>
        <taxon>Magnoliopsida</taxon>
        <taxon>Ranunculales</taxon>
        <taxon>Menispermaceae</taxon>
        <taxon>Menispermoideae</taxon>
        <taxon>Cissampelideae</taxon>
        <taxon>Stephania</taxon>
    </lineage>
</organism>
<gene>
    <name evidence="1" type="ORF">Syun_011832</name>
</gene>
<keyword evidence="2" id="KW-1185">Reference proteome</keyword>
<name>A0AAP0PFU5_9MAGN</name>